<dbReference type="GO" id="GO:0051536">
    <property type="term" value="F:iron-sulfur cluster binding"/>
    <property type="evidence" value="ECO:0007669"/>
    <property type="project" value="UniProtKB-KW"/>
</dbReference>
<evidence type="ECO:0000259" key="10">
    <source>
        <dbReference type="Pfam" id="PF01930"/>
    </source>
</evidence>
<dbReference type="Proteomes" id="UP000183508">
    <property type="component" value="Unassembled WGS sequence"/>
</dbReference>
<name>A0A1I7K4E2_9BACL</name>
<dbReference type="EMBL" id="FPBV01000013">
    <property type="protein sequence ID" value="SFU92245.1"/>
    <property type="molecule type" value="Genomic_DNA"/>
</dbReference>
<keyword evidence="6 9" id="KW-0411">Iron-sulfur</keyword>
<keyword evidence="1 9" id="KW-0540">Nuclease</keyword>
<evidence type="ECO:0000313" key="11">
    <source>
        <dbReference type="EMBL" id="SFU92245.1"/>
    </source>
</evidence>
<evidence type="ECO:0000256" key="1">
    <source>
        <dbReference type="ARBA" id="ARBA00022722"/>
    </source>
</evidence>
<comment type="function">
    <text evidence="9">CRISPR (clustered regularly interspaced short palindromic repeat) is an adaptive immune system that provides protection against mobile genetic elements (viruses, transposable elements and conjugative plasmids). CRISPR clusters contain sequences complementary to antecedent mobile elements and target invading nucleic acids. CRISPR clusters are transcribed and processed into CRISPR RNA (crRNA).</text>
</comment>
<dbReference type="GO" id="GO:0046872">
    <property type="term" value="F:metal ion binding"/>
    <property type="evidence" value="ECO:0007669"/>
    <property type="project" value="UniProtKB-KW"/>
</dbReference>
<dbReference type="InterPro" id="IPR022765">
    <property type="entry name" value="Dna2/Cas4_DUF83"/>
</dbReference>
<keyword evidence="12" id="KW-1185">Reference proteome</keyword>
<dbReference type="AlphaFoldDB" id="A0A1I7K4E2"/>
<dbReference type="InterPro" id="IPR013343">
    <property type="entry name" value="CRISPR-assoc_prot_Cas4"/>
</dbReference>
<dbReference type="NCBIfam" id="TIGR00372">
    <property type="entry name" value="cas4"/>
    <property type="match status" value="1"/>
</dbReference>
<gene>
    <name evidence="11" type="ORF">SAMN05421543_11390</name>
</gene>
<dbReference type="OrthoDB" id="9794720at2"/>
<dbReference type="EC" id="3.1.12.1" evidence="9"/>
<keyword evidence="7 9" id="KW-0051">Antiviral defense</keyword>
<evidence type="ECO:0000256" key="5">
    <source>
        <dbReference type="ARBA" id="ARBA00023004"/>
    </source>
</evidence>
<evidence type="ECO:0000256" key="3">
    <source>
        <dbReference type="ARBA" id="ARBA00022801"/>
    </source>
</evidence>
<feature type="domain" description="DUF83" evidence="10">
    <location>
        <begin position="9"/>
        <end position="167"/>
    </location>
</feature>
<comment type="cofactor">
    <cofactor evidence="9">
        <name>Mg(2+)</name>
        <dbReference type="ChEBI" id="CHEBI:18420"/>
    </cofactor>
    <cofactor evidence="9">
        <name>Mn(2+)</name>
        <dbReference type="ChEBI" id="CHEBI:29035"/>
    </cofactor>
    <text evidence="9">Mg(2+) or Mn(2+) required for ssDNA cleavage activity.</text>
</comment>
<evidence type="ECO:0000256" key="8">
    <source>
        <dbReference type="ARBA" id="ARBA00023211"/>
    </source>
</evidence>
<dbReference type="PANTHER" id="PTHR37168">
    <property type="entry name" value="CRISPR-ASSOCIATED EXONUCLEASE CAS4"/>
    <property type="match status" value="1"/>
</dbReference>
<sequence length="167" mass="19286">MQEDVRIGGTLVWYYTICAREAWLMAHQITPDEDDEQIVIGRVLHEMRQARGSKEVEIGASKVDLLRTERGVLVVTEVKKSARAAPSARMQMLYYLKELKERGIEAVGELVFTEDRSKETVVLTPEDETRIDTLVRELRDVLNEPVPPAPKRIRFCRNCAYMEYCWA</sequence>
<keyword evidence="4 9" id="KW-0269">Exonuclease</keyword>
<protein>
    <recommendedName>
        <fullName evidence="9">CRISPR-associated exonuclease Cas4</fullName>
        <ecNumber evidence="9">3.1.12.1</ecNumber>
    </recommendedName>
</protein>
<dbReference type="RefSeq" id="WP_074953483.1">
    <property type="nucleotide sequence ID" value="NZ_FPBV01000013.1"/>
</dbReference>
<evidence type="ECO:0000256" key="4">
    <source>
        <dbReference type="ARBA" id="ARBA00022839"/>
    </source>
</evidence>
<dbReference type="PANTHER" id="PTHR37168:SF2">
    <property type="entry name" value="CRISPR-ASSOCIATED EXONUCLEASE CAS4"/>
    <property type="match status" value="1"/>
</dbReference>
<dbReference type="Pfam" id="PF01930">
    <property type="entry name" value="Cas_Cas4"/>
    <property type="match status" value="1"/>
</dbReference>
<dbReference type="InterPro" id="IPR011604">
    <property type="entry name" value="PDDEXK-like_dom_sf"/>
</dbReference>
<keyword evidence="2 9" id="KW-0479">Metal-binding</keyword>
<dbReference type="GO" id="GO:0004527">
    <property type="term" value="F:exonuclease activity"/>
    <property type="evidence" value="ECO:0007669"/>
    <property type="project" value="UniProtKB-KW"/>
</dbReference>
<keyword evidence="8 9" id="KW-0464">Manganese</keyword>
<dbReference type="GO" id="GO:0051607">
    <property type="term" value="P:defense response to virus"/>
    <property type="evidence" value="ECO:0007669"/>
    <property type="project" value="UniProtKB-KW"/>
</dbReference>
<evidence type="ECO:0000256" key="6">
    <source>
        <dbReference type="ARBA" id="ARBA00023014"/>
    </source>
</evidence>
<comment type="similarity">
    <text evidence="9">Belongs to the CRISPR-associated exonuclease Cas4 family.</text>
</comment>
<reference evidence="12" key="1">
    <citation type="submission" date="2016-10" db="EMBL/GenBank/DDBJ databases">
        <authorList>
            <person name="Varghese N."/>
        </authorList>
    </citation>
    <scope>NUCLEOTIDE SEQUENCE [LARGE SCALE GENOMIC DNA]</scope>
    <source>
        <strain evidence="12">DSM 17980</strain>
    </source>
</reference>
<accession>A0A1I7K4E2</accession>
<keyword evidence="5 9" id="KW-0408">Iron</keyword>
<keyword evidence="3 9" id="KW-0378">Hydrolase</keyword>
<organism evidence="11 12">
    <name type="scientific">Alicyclobacillus macrosporangiidus</name>
    <dbReference type="NCBI Taxonomy" id="392015"/>
    <lineage>
        <taxon>Bacteria</taxon>
        <taxon>Bacillati</taxon>
        <taxon>Bacillota</taxon>
        <taxon>Bacilli</taxon>
        <taxon>Bacillales</taxon>
        <taxon>Alicyclobacillaceae</taxon>
        <taxon>Alicyclobacillus</taxon>
    </lineage>
</organism>
<dbReference type="Gene3D" id="3.90.320.10">
    <property type="match status" value="1"/>
</dbReference>
<evidence type="ECO:0000256" key="9">
    <source>
        <dbReference type="RuleBase" id="RU365022"/>
    </source>
</evidence>
<comment type="cofactor">
    <cofactor evidence="9">
        <name>iron-sulfur cluster</name>
        <dbReference type="ChEBI" id="CHEBI:30408"/>
    </cofactor>
</comment>
<proteinExistence type="inferred from homology"/>
<dbReference type="STRING" id="392015.SAMN05421543_11390"/>
<evidence type="ECO:0000313" key="12">
    <source>
        <dbReference type="Proteomes" id="UP000183508"/>
    </source>
</evidence>
<evidence type="ECO:0000256" key="2">
    <source>
        <dbReference type="ARBA" id="ARBA00022723"/>
    </source>
</evidence>
<evidence type="ECO:0000256" key="7">
    <source>
        <dbReference type="ARBA" id="ARBA00023118"/>
    </source>
</evidence>